<dbReference type="PANTHER" id="PTHR32309:SF31">
    <property type="entry name" value="CAPSULAR EXOPOLYSACCHARIDE FAMILY"/>
    <property type="match status" value="1"/>
</dbReference>
<gene>
    <name evidence="1" type="ORF">A130_09620</name>
</gene>
<dbReference type="PANTHER" id="PTHR32309">
    <property type="entry name" value="TYROSINE-PROTEIN KINASE"/>
    <property type="match status" value="1"/>
</dbReference>
<dbReference type="EMBL" id="AJYW02000313">
    <property type="protein sequence ID" value="OEE69533.1"/>
    <property type="molecule type" value="Genomic_DNA"/>
</dbReference>
<protein>
    <submittedName>
        <fullName evidence="1">Chromosome partitioning protein ParA</fullName>
    </submittedName>
</protein>
<accession>A0A1E5CLI8</accession>
<dbReference type="SUPFAM" id="SSF52540">
    <property type="entry name" value="P-loop containing nucleoside triphosphate hydrolases"/>
    <property type="match status" value="1"/>
</dbReference>
<proteinExistence type="predicted"/>
<reference evidence="1 2" key="1">
    <citation type="journal article" date="2012" name="Science">
        <title>Ecological populations of bacteria act as socially cohesive units of antibiotic production and resistance.</title>
        <authorList>
            <person name="Cordero O.X."/>
            <person name="Wildschutte H."/>
            <person name="Kirkup B."/>
            <person name="Proehl S."/>
            <person name="Ngo L."/>
            <person name="Hussain F."/>
            <person name="Le Roux F."/>
            <person name="Mincer T."/>
            <person name="Polz M.F."/>
        </authorList>
    </citation>
    <scope>NUCLEOTIDE SEQUENCE [LARGE SCALE GENOMIC DNA]</scope>
    <source>
        <strain evidence="1 2">FF-238</strain>
    </source>
</reference>
<name>A0A1E5CLI8_9VIBR</name>
<comment type="caution">
    <text evidence="1">The sequence shown here is derived from an EMBL/GenBank/DDBJ whole genome shotgun (WGS) entry which is preliminary data.</text>
</comment>
<dbReference type="InterPro" id="IPR027417">
    <property type="entry name" value="P-loop_NTPase"/>
</dbReference>
<organism evidence="1 2">
    <name type="scientific">Vibrio genomosp. F6 str. FF-238</name>
    <dbReference type="NCBI Taxonomy" id="1191298"/>
    <lineage>
        <taxon>Bacteria</taxon>
        <taxon>Pseudomonadati</taxon>
        <taxon>Pseudomonadota</taxon>
        <taxon>Gammaproteobacteria</taxon>
        <taxon>Vibrionales</taxon>
        <taxon>Vibrionaceae</taxon>
        <taxon>Vibrio</taxon>
    </lineage>
</organism>
<dbReference type="RefSeq" id="WP_017051590.1">
    <property type="nucleotide sequence ID" value="NZ_AJYW02000313.1"/>
</dbReference>
<keyword evidence="2" id="KW-1185">Reference proteome</keyword>
<evidence type="ECO:0000313" key="2">
    <source>
        <dbReference type="Proteomes" id="UP000094165"/>
    </source>
</evidence>
<dbReference type="Proteomes" id="UP000094165">
    <property type="component" value="Unassembled WGS sequence"/>
</dbReference>
<evidence type="ECO:0000313" key="1">
    <source>
        <dbReference type="EMBL" id="OEE69533.1"/>
    </source>
</evidence>
<dbReference type="Gene3D" id="3.40.50.300">
    <property type="entry name" value="P-loop containing nucleotide triphosphate hydrolases"/>
    <property type="match status" value="1"/>
</dbReference>
<sequence length="229" mass="25321">MTISATHAEIEQLYLSAELEKCRSICITACHSGDGVTSVAAALTERYLLAGHKTLLVDLNLFNPAFLDLELSSTQDGEHWLEYSETHQLFVGLPAPKETSTQLAYKDPITLQRKVAQWLNEYERIVIDTSPLLQVNKGNIPAQSVASACDCTLLVMLTGVTSAHHLTKAKSLLSASSINLFGCVMNMQQHPSLAQEIVRQLNKFKLIPKSLRAKLESVIYNNDFLNLPL</sequence>
<dbReference type="InterPro" id="IPR050445">
    <property type="entry name" value="Bact_polysacc_biosynth/exp"/>
</dbReference>
<dbReference type="AlphaFoldDB" id="A0A1E5CLI8"/>